<proteinExistence type="inferred from homology"/>
<reference evidence="5 6" key="1">
    <citation type="submission" date="2013-09" db="EMBL/GenBank/DDBJ databases">
        <authorList>
            <person name="Zeng Z."/>
            <person name="Chen C."/>
        </authorList>
    </citation>
    <scope>NUCLEOTIDE SEQUENCE [LARGE SCALE GENOMIC DNA]</scope>
    <source>
        <strain evidence="5 6">F44-8</strain>
    </source>
</reference>
<keyword evidence="3" id="KW-0238">DNA-binding</keyword>
<keyword evidence="2" id="KW-0680">Restriction system</keyword>
<gene>
    <name evidence="5" type="ORF">Q763_16575</name>
</gene>
<dbReference type="EMBL" id="JRLV01000026">
    <property type="protein sequence ID" value="KGO78801.1"/>
    <property type="molecule type" value="Genomic_DNA"/>
</dbReference>
<evidence type="ECO:0000256" key="2">
    <source>
        <dbReference type="ARBA" id="ARBA00022747"/>
    </source>
</evidence>
<protein>
    <recommendedName>
        <fullName evidence="4">Type I restriction modification DNA specificity domain-containing protein</fullName>
    </recommendedName>
</protein>
<name>A0A0A2LHV9_9FLAO</name>
<evidence type="ECO:0000256" key="3">
    <source>
        <dbReference type="ARBA" id="ARBA00023125"/>
    </source>
</evidence>
<dbReference type="eggNOG" id="COG0732">
    <property type="taxonomic scope" value="Bacteria"/>
</dbReference>
<dbReference type="GO" id="GO:0009307">
    <property type="term" value="P:DNA restriction-modification system"/>
    <property type="evidence" value="ECO:0007669"/>
    <property type="project" value="UniProtKB-KW"/>
</dbReference>
<dbReference type="Pfam" id="PF01420">
    <property type="entry name" value="Methylase_S"/>
    <property type="match status" value="2"/>
</dbReference>
<dbReference type="InterPro" id="IPR052021">
    <property type="entry name" value="Type-I_RS_S_subunit"/>
</dbReference>
<dbReference type="SUPFAM" id="SSF116734">
    <property type="entry name" value="DNA methylase specificity domain"/>
    <property type="match status" value="2"/>
</dbReference>
<feature type="domain" description="Type I restriction modification DNA specificity" evidence="4">
    <location>
        <begin position="3"/>
        <end position="168"/>
    </location>
</feature>
<evidence type="ECO:0000313" key="6">
    <source>
        <dbReference type="Proteomes" id="UP000030129"/>
    </source>
</evidence>
<evidence type="ECO:0000256" key="1">
    <source>
        <dbReference type="ARBA" id="ARBA00010923"/>
    </source>
</evidence>
<dbReference type="InterPro" id="IPR000055">
    <property type="entry name" value="Restrct_endonuc_typeI_TRD"/>
</dbReference>
<feature type="domain" description="Type I restriction modification DNA specificity" evidence="4">
    <location>
        <begin position="227"/>
        <end position="342"/>
    </location>
</feature>
<dbReference type="Gene3D" id="3.90.220.20">
    <property type="entry name" value="DNA methylase specificity domains"/>
    <property type="match status" value="2"/>
</dbReference>
<dbReference type="PANTHER" id="PTHR30408">
    <property type="entry name" value="TYPE-1 RESTRICTION ENZYME ECOKI SPECIFICITY PROTEIN"/>
    <property type="match status" value="1"/>
</dbReference>
<dbReference type="RefSeq" id="WP_035136086.1">
    <property type="nucleotide sequence ID" value="NZ_JRLV01000026.1"/>
</dbReference>
<sequence>MEFVEYTLDELALEIKTGKTPPTSNPEYFDGDIQWLSPADLRGQKIVENSERKISQLAIDDKKGFLFKPETILISTIGEHIGKLCLVEQPVASNQQLTGVLVNNKLILPELLYYWLNLNRRILENKANRATIPMLNNKLLKRMKVFFPKNIEDQLKIVGRLNKIQELIDKRVETNQLLDKYIRSVFLEMFGDPILNNKNFPVKTLEKIVVGNISYGVVKSGDEVLNGVPFVRPVDLGEKWLSKKGLKSISEEISEQYSRTILKGNELLISVRGRLNAISLVSSDFKKSNVARGIVPLTFSTDEERVFYYYFLTDPNFKTYYNNLAKGVGLRGVNISDLKQIPLFDMNKNKGLLPEFYDLSNRVDVHKKRLIESSELLNILFQATLQNAFSEESQINEDEVFESLLMTFTKEDLKQGNRLKYLLKWVNCKKPQFDKFESYDLAWDRLRELLEDGSIEQVLDENEIKLKVAE</sequence>
<dbReference type="Proteomes" id="UP000030129">
    <property type="component" value="Unassembled WGS sequence"/>
</dbReference>
<evidence type="ECO:0000313" key="5">
    <source>
        <dbReference type="EMBL" id="KGO78801.1"/>
    </source>
</evidence>
<evidence type="ECO:0000259" key="4">
    <source>
        <dbReference type="Pfam" id="PF01420"/>
    </source>
</evidence>
<organism evidence="5 6">
    <name type="scientific">Flavobacterium beibuense F44-8</name>
    <dbReference type="NCBI Taxonomy" id="1406840"/>
    <lineage>
        <taxon>Bacteria</taxon>
        <taxon>Pseudomonadati</taxon>
        <taxon>Bacteroidota</taxon>
        <taxon>Flavobacteriia</taxon>
        <taxon>Flavobacteriales</taxon>
        <taxon>Flavobacteriaceae</taxon>
        <taxon>Flavobacterium</taxon>
    </lineage>
</organism>
<accession>A0A0A2LHV9</accession>
<dbReference type="PANTHER" id="PTHR30408:SF12">
    <property type="entry name" value="TYPE I RESTRICTION ENZYME MJAVIII SPECIFICITY SUBUNIT"/>
    <property type="match status" value="1"/>
</dbReference>
<dbReference type="InterPro" id="IPR044946">
    <property type="entry name" value="Restrct_endonuc_typeI_TRD_sf"/>
</dbReference>
<dbReference type="AlphaFoldDB" id="A0A0A2LHV9"/>
<comment type="caution">
    <text evidence="5">The sequence shown here is derived from an EMBL/GenBank/DDBJ whole genome shotgun (WGS) entry which is preliminary data.</text>
</comment>
<comment type="similarity">
    <text evidence="1">Belongs to the type-I restriction system S methylase family.</text>
</comment>
<dbReference type="CDD" id="cd17290">
    <property type="entry name" value="RMtype1_S_AleSS8ORF2795P_TRD1-CR1_like"/>
    <property type="match status" value="1"/>
</dbReference>
<dbReference type="STRING" id="1406840.Q763_16575"/>
<keyword evidence="6" id="KW-1185">Reference proteome</keyword>
<dbReference type="GO" id="GO:0003677">
    <property type="term" value="F:DNA binding"/>
    <property type="evidence" value="ECO:0007669"/>
    <property type="project" value="UniProtKB-KW"/>
</dbReference>